<name>A0A809SDX5_9BACT</name>
<keyword evidence="1" id="KW-0812">Transmembrane</keyword>
<feature type="transmembrane region" description="Helical" evidence="1">
    <location>
        <begin position="56"/>
        <end position="78"/>
    </location>
</feature>
<gene>
    <name evidence="2" type="ORF">NPRO_10190</name>
</gene>
<sequence>MLFSKRKKRYENLAEFLERNAGRSHTPNPGAGVVAVSSLLLSGALYFALLRFLGPIGSMLATAFVGLPLIGISLHLILREAFRPKDARSQRIQEMARIYRLLWVTHKQNRLTKDLDPTLAELLDECARHWLRIHRALGGPFWTQESLPVHWKGVRDRAIEASSLAMDDVLLILESHLYKRETKTNWQDVVNEFVEDLLDQPPKRSPTAHLPPEYDPAREVAERLKLLAAEVEQAAKEVLREEEFDEVFGGSKALEACLSELKSIREAETELDGELRVSE</sequence>
<evidence type="ECO:0000313" key="2">
    <source>
        <dbReference type="EMBL" id="BBO23424.1"/>
    </source>
</evidence>
<organism evidence="2 3">
    <name type="scientific">Candidatus Nitrosymbiomonas proteolyticus</name>
    <dbReference type="NCBI Taxonomy" id="2608984"/>
    <lineage>
        <taxon>Bacteria</taxon>
        <taxon>Bacillati</taxon>
        <taxon>Armatimonadota</taxon>
        <taxon>Armatimonadota incertae sedis</taxon>
        <taxon>Candidatus Nitrosymbiomonas</taxon>
    </lineage>
</organism>
<dbReference type="Proteomes" id="UP000662873">
    <property type="component" value="Chromosome"/>
</dbReference>
<keyword evidence="1" id="KW-0472">Membrane</keyword>
<reference evidence="2" key="1">
    <citation type="journal article" name="DNA Res.">
        <title>The physiological potential of anammox bacteria as revealed by their core genome structure.</title>
        <authorList>
            <person name="Okubo T."/>
            <person name="Toyoda A."/>
            <person name="Fukuhara K."/>
            <person name="Uchiyama I."/>
            <person name="Harigaya Y."/>
            <person name="Kuroiwa M."/>
            <person name="Suzuki T."/>
            <person name="Murakami Y."/>
            <person name="Suwa Y."/>
            <person name="Takami H."/>
        </authorList>
    </citation>
    <scope>NUCLEOTIDE SEQUENCE</scope>
    <source>
        <strain evidence="2">317325-2</strain>
    </source>
</reference>
<dbReference type="AlphaFoldDB" id="A0A809SDX5"/>
<evidence type="ECO:0000256" key="1">
    <source>
        <dbReference type="SAM" id="Phobius"/>
    </source>
</evidence>
<feature type="transmembrane region" description="Helical" evidence="1">
    <location>
        <begin position="29"/>
        <end position="50"/>
    </location>
</feature>
<proteinExistence type="predicted"/>
<dbReference type="EMBL" id="AP021858">
    <property type="protein sequence ID" value="BBO23424.1"/>
    <property type="molecule type" value="Genomic_DNA"/>
</dbReference>
<dbReference type="KEGG" id="npy:NPRO_10190"/>
<accession>A0A809SDX5</accession>
<keyword evidence="1" id="KW-1133">Transmembrane helix</keyword>
<protein>
    <submittedName>
        <fullName evidence="2">Uncharacterized protein</fullName>
    </submittedName>
</protein>
<evidence type="ECO:0000313" key="3">
    <source>
        <dbReference type="Proteomes" id="UP000662873"/>
    </source>
</evidence>